<dbReference type="GO" id="GO:0005615">
    <property type="term" value="C:extracellular space"/>
    <property type="evidence" value="ECO:0007669"/>
    <property type="project" value="TreeGrafter"/>
</dbReference>
<keyword evidence="5" id="KW-0732">Signal</keyword>
<evidence type="ECO:0000256" key="5">
    <source>
        <dbReference type="SAM" id="SignalP"/>
    </source>
</evidence>
<feature type="chain" id="PRO_5005656737" evidence="5">
    <location>
        <begin position="20"/>
        <end position="147"/>
    </location>
</feature>
<dbReference type="Proteomes" id="UP000036681">
    <property type="component" value="Unplaced"/>
</dbReference>
<sequence length="147" mass="16320">MNNYSIIILLLLSIDGVHSKTASSTDSKVNSCVMRNMHVPGMNPLIRTDSKGKSCRINLTIPVCRGYCRTQEAFAYGTHNFPHRSQKSDICTHEGGVYEAIPMDECDDGADPKIRTITVLKGSKCVCKKYSFQLLIKNAKNDSFSNL</sequence>
<accession>A0A0M3I9U8</accession>
<keyword evidence="7" id="KW-1185">Reference proteome</keyword>
<dbReference type="Pfam" id="PF00007">
    <property type="entry name" value="Cys_knot"/>
    <property type="match status" value="1"/>
</dbReference>
<comment type="subcellular location">
    <subcellularLocation>
        <location evidence="1">Secreted</location>
    </subcellularLocation>
</comment>
<dbReference type="PANTHER" id="PTHR11515:SF13">
    <property type="entry name" value="GLYCOPROTEIN HORMONE BETA 5, ISOFORM A"/>
    <property type="match status" value="1"/>
</dbReference>
<evidence type="ECO:0000256" key="2">
    <source>
        <dbReference type="ARBA" id="ARBA00006552"/>
    </source>
</evidence>
<dbReference type="GO" id="GO:0005179">
    <property type="term" value="F:hormone activity"/>
    <property type="evidence" value="ECO:0007669"/>
    <property type="project" value="InterPro"/>
</dbReference>
<dbReference type="InterPro" id="IPR006208">
    <property type="entry name" value="Glyco_hormone_CN"/>
</dbReference>
<dbReference type="WBParaSite" id="ALUE_0001427501-mRNA-1">
    <property type="protein sequence ID" value="ALUE_0001427501-mRNA-1"/>
    <property type="gene ID" value="ALUE_0001427501"/>
</dbReference>
<comment type="similarity">
    <text evidence="2">Belongs to the glycoprotein hormones subunit beta family.</text>
</comment>
<dbReference type="GO" id="GO:0005737">
    <property type="term" value="C:cytoplasm"/>
    <property type="evidence" value="ECO:0007669"/>
    <property type="project" value="TreeGrafter"/>
</dbReference>
<evidence type="ECO:0000256" key="4">
    <source>
        <dbReference type="ARBA" id="ARBA00023157"/>
    </source>
</evidence>
<feature type="signal peptide" evidence="5">
    <location>
        <begin position="1"/>
        <end position="19"/>
    </location>
</feature>
<dbReference type="InterPro" id="IPR001545">
    <property type="entry name" value="Gonadotropin_bsu"/>
</dbReference>
<dbReference type="PANTHER" id="PTHR11515">
    <property type="entry name" value="GLYCOPROTEIN HORMONE BETA CHAIN"/>
    <property type="match status" value="1"/>
</dbReference>
<organism evidence="7 8">
    <name type="scientific">Ascaris lumbricoides</name>
    <name type="common">Giant roundworm</name>
    <dbReference type="NCBI Taxonomy" id="6252"/>
    <lineage>
        <taxon>Eukaryota</taxon>
        <taxon>Metazoa</taxon>
        <taxon>Ecdysozoa</taxon>
        <taxon>Nematoda</taxon>
        <taxon>Chromadorea</taxon>
        <taxon>Rhabditida</taxon>
        <taxon>Spirurina</taxon>
        <taxon>Ascaridomorpha</taxon>
        <taxon>Ascaridoidea</taxon>
        <taxon>Ascarididae</taxon>
        <taxon>Ascaris</taxon>
    </lineage>
</organism>
<keyword evidence="4" id="KW-1015">Disulfide bond</keyword>
<evidence type="ECO:0000259" key="6">
    <source>
        <dbReference type="Pfam" id="PF00007"/>
    </source>
</evidence>
<evidence type="ECO:0000313" key="7">
    <source>
        <dbReference type="Proteomes" id="UP000036681"/>
    </source>
</evidence>
<dbReference type="InterPro" id="IPR029034">
    <property type="entry name" value="Cystine-knot_cytokine"/>
</dbReference>
<keyword evidence="3" id="KW-0964">Secreted</keyword>
<evidence type="ECO:0000313" key="8">
    <source>
        <dbReference type="WBParaSite" id="ALUE_0001427501-mRNA-1"/>
    </source>
</evidence>
<proteinExistence type="inferred from homology"/>
<dbReference type="Gene3D" id="2.10.90.10">
    <property type="entry name" value="Cystine-knot cytokines"/>
    <property type="match status" value="1"/>
</dbReference>
<dbReference type="SUPFAM" id="SSF57501">
    <property type="entry name" value="Cystine-knot cytokines"/>
    <property type="match status" value="1"/>
</dbReference>
<name>A0A0M3I9U8_ASCLU</name>
<feature type="domain" description="Glycoprotein hormone subunit beta" evidence="6">
    <location>
        <begin position="48"/>
        <end position="128"/>
    </location>
</feature>
<dbReference type="AlphaFoldDB" id="A0A0M3I9U8"/>
<reference evidence="8" key="1">
    <citation type="submission" date="2017-02" db="UniProtKB">
        <authorList>
            <consortium name="WormBaseParasite"/>
        </authorList>
    </citation>
    <scope>IDENTIFICATION</scope>
</reference>
<evidence type="ECO:0000256" key="3">
    <source>
        <dbReference type="ARBA" id="ARBA00022525"/>
    </source>
</evidence>
<dbReference type="GO" id="GO:0007186">
    <property type="term" value="P:G protein-coupled receptor signaling pathway"/>
    <property type="evidence" value="ECO:0007669"/>
    <property type="project" value="TreeGrafter"/>
</dbReference>
<protein>
    <submittedName>
        <fullName evidence="8">Cys_knot domain-containing protein</fullName>
    </submittedName>
</protein>
<evidence type="ECO:0000256" key="1">
    <source>
        <dbReference type="ARBA" id="ARBA00004613"/>
    </source>
</evidence>